<dbReference type="RefSeq" id="XP_022406047.1">
    <property type="nucleotide sequence ID" value="XM_022543102.1"/>
</dbReference>
<dbReference type="OrthoDB" id="1288932at2759"/>
<evidence type="ECO:0000256" key="6">
    <source>
        <dbReference type="SAM" id="MobiDB-lite"/>
    </source>
</evidence>
<evidence type="ECO:0000313" key="9">
    <source>
        <dbReference type="Proteomes" id="UP000184300"/>
    </source>
</evidence>
<proteinExistence type="predicted"/>
<dbReference type="GO" id="GO:0015297">
    <property type="term" value="F:antiporter activity"/>
    <property type="evidence" value="ECO:0007669"/>
    <property type="project" value="UniProtKB-KW"/>
</dbReference>
<keyword evidence="4" id="KW-0406">Ion transport</keyword>
<evidence type="ECO:0000256" key="2">
    <source>
        <dbReference type="ARBA" id="ARBA00022449"/>
    </source>
</evidence>
<keyword evidence="1" id="KW-0813">Transport</keyword>
<gene>
    <name evidence="8" type="ORF">ASPGLDRAFT_21500</name>
</gene>
<name>A0A1L9VZP9_ASPGL</name>
<dbReference type="STRING" id="1160497.A0A1L9VZP9"/>
<evidence type="ECO:0000256" key="1">
    <source>
        <dbReference type="ARBA" id="ARBA00022448"/>
    </source>
</evidence>
<dbReference type="AlphaFoldDB" id="A0A1L9VZP9"/>
<dbReference type="GeneID" id="34459363"/>
<feature type="compositionally biased region" description="Low complexity" evidence="6">
    <location>
        <begin position="139"/>
        <end position="160"/>
    </location>
</feature>
<reference evidence="9" key="1">
    <citation type="journal article" date="2017" name="Genome Biol.">
        <title>Comparative genomics reveals high biological diversity and specific adaptations in the industrially and medically important fungal genus Aspergillus.</title>
        <authorList>
            <person name="de Vries R.P."/>
            <person name="Riley R."/>
            <person name="Wiebenga A."/>
            <person name="Aguilar-Osorio G."/>
            <person name="Amillis S."/>
            <person name="Uchima C.A."/>
            <person name="Anderluh G."/>
            <person name="Asadollahi M."/>
            <person name="Askin M."/>
            <person name="Barry K."/>
            <person name="Battaglia E."/>
            <person name="Bayram O."/>
            <person name="Benocci T."/>
            <person name="Braus-Stromeyer S.A."/>
            <person name="Caldana C."/>
            <person name="Canovas D."/>
            <person name="Cerqueira G.C."/>
            <person name="Chen F."/>
            <person name="Chen W."/>
            <person name="Choi C."/>
            <person name="Clum A."/>
            <person name="Dos Santos R.A."/>
            <person name="Damasio A.R."/>
            <person name="Diallinas G."/>
            <person name="Emri T."/>
            <person name="Fekete E."/>
            <person name="Flipphi M."/>
            <person name="Freyberg S."/>
            <person name="Gallo A."/>
            <person name="Gournas C."/>
            <person name="Habgood R."/>
            <person name="Hainaut M."/>
            <person name="Harispe M.L."/>
            <person name="Henrissat B."/>
            <person name="Hilden K.S."/>
            <person name="Hope R."/>
            <person name="Hossain A."/>
            <person name="Karabika E."/>
            <person name="Karaffa L."/>
            <person name="Karanyi Z."/>
            <person name="Krasevec N."/>
            <person name="Kuo A."/>
            <person name="Kusch H."/>
            <person name="LaButti K."/>
            <person name="Lagendijk E.L."/>
            <person name="Lapidus A."/>
            <person name="Levasseur A."/>
            <person name="Lindquist E."/>
            <person name="Lipzen A."/>
            <person name="Logrieco A.F."/>
            <person name="MacCabe A."/>
            <person name="Maekelae M.R."/>
            <person name="Malavazi I."/>
            <person name="Melin P."/>
            <person name="Meyer V."/>
            <person name="Mielnichuk N."/>
            <person name="Miskei M."/>
            <person name="Molnar A.P."/>
            <person name="Mule G."/>
            <person name="Ngan C.Y."/>
            <person name="Orejas M."/>
            <person name="Orosz E."/>
            <person name="Ouedraogo J.P."/>
            <person name="Overkamp K.M."/>
            <person name="Park H.-S."/>
            <person name="Perrone G."/>
            <person name="Piumi F."/>
            <person name="Punt P.J."/>
            <person name="Ram A.F."/>
            <person name="Ramon A."/>
            <person name="Rauscher S."/>
            <person name="Record E."/>
            <person name="Riano-Pachon D.M."/>
            <person name="Robert V."/>
            <person name="Roehrig J."/>
            <person name="Ruller R."/>
            <person name="Salamov A."/>
            <person name="Salih N.S."/>
            <person name="Samson R.A."/>
            <person name="Sandor E."/>
            <person name="Sanguinetti M."/>
            <person name="Schuetze T."/>
            <person name="Sepcic K."/>
            <person name="Shelest E."/>
            <person name="Sherlock G."/>
            <person name="Sophianopoulou V."/>
            <person name="Squina F.M."/>
            <person name="Sun H."/>
            <person name="Susca A."/>
            <person name="Todd R.B."/>
            <person name="Tsang A."/>
            <person name="Unkles S.E."/>
            <person name="van de Wiele N."/>
            <person name="van Rossen-Uffink D."/>
            <person name="Oliveira J.V."/>
            <person name="Vesth T.C."/>
            <person name="Visser J."/>
            <person name="Yu J.-H."/>
            <person name="Zhou M."/>
            <person name="Andersen M.R."/>
            <person name="Archer D.B."/>
            <person name="Baker S.E."/>
            <person name="Benoit I."/>
            <person name="Brakhage A.A."/>
            <person name="Braus G.H."/>
            <person name="Fischer R."/>
            <person name="Frisvad J.C."/>
            <person name="Goldman G.H."/>
            <person name="Houbraken J."/>
            <person name="Oakley B."/>
            <person name="Pocsi I."/>
            <person name="Scazzocchio C."/>
            <person name="Seiboth B."/>
            <person name="vanKuyk P.A."/>
            <person name="Wortman J."/>
            <person name="Dyer P.S."/>
            <person name="Grigoriev I.V."/>
        </authorList>
    </citation>
    <scope>NUCLEOTIDE SEQUENCE [LARGE SCALE GENOMIC DNA]</scope>
    <source>
        <strain evidence="9">CBS 516.65</strain>
    </source>
</reference>
<sequence length="233" mass="25298">MTSQDSLAYHEPGITTVLDKIIYCGLIGQLFIGMAWGVPGGNFSWVTWVFCCLYEVAKAVRSIQAKKLYVHFPEEMMSMNFGFVAHMCLLVGMVAGATYTGTSGLFAAYLAGASITWLDELLMTISTDSSTEGIGLQNRSTQGTGNSSRSSTTSQQTESTVAIKHPTGEEVFERLCKEPLKRVLSPLFICTLLPNANQSIIPTKCRHRSASQFPLPGCSKGKSSDAEWSKLSS</sequence>
<keyword evidence="2" id="KW-0050">Antiport</keyword>
<feature type="transmembrane region" description="Helical" evidence="7">
    <location>
        <begin position="81"/>
        <end position="100"/>
    </location>
</feature>
<dbReference type="EMBL" id="KV878888">
    <property type="protein sequence ID" value="OJJ89385.1"/>
    <property type="molecule type" value="Genomic_DNA"/>
</dbReference>
<keyword evidence="9" id="KW-1185">Reference proteome</keyword>
<evidence type="ECO:0000256" key="5">
    <source>
        <dbReference type="ARBA" id="ARBA00023201"/>
    </source>
</evidence>
<keyword evidence="7" id="KW-1133">Transmembrane helix</keyword>
<dbReference type="PANTHER" id="PTHR43562">
    <property type="entry name" value="NAPA-TYPE SODIUM/HYDROGEN ANTIPORTER"/>
    <property type="match status" value="1"/>
</dbReference>
<feature type="region of interest" description="Disordered" evidence="6">
    <location>
        <begin position="133"/>
        <end position="164"/>
    </location>
</feature>
<evidence type="ECO:0000256" key="3">
    <source>
        <dbReference type="ARBA" id="ARBA00023053"/>
    </source>
</evidence>
<feature type="transmembrane region" description="Helical" evidence="7">
    <location>
        <begin position="21"/>
        <end position="37"/>
    </location>
</feature>
<protein>
    <submittedName>
        <fullName evidence="8">Uncharacterized protein</fullName>
    </submittedName>
</protein>
<dbReference type="Proteomes" id="UP000184300">
    <property type="component" value="Unassembled WGS sequence"/>
</dbReference>
<evidence type="ECO:0000313" key="8">
    <source>
        <dbReference type="EMBL" id="OJJ89385.1"/>
    </source>
</evidence>
<feature type="transmembrane region" description="Helical" evidence="7">
    <location>
        <begin position="43"/>
        <end position="60"/>
    </location>
</feature>
<evidence type="ECO:0000256" key="4">
    <source>
        <dbReference type="ARBA" id="ARBA00023065"/>
    </source>
</evidence>
<keyword evidence="7" id="KW-0812">Transmembrane</keyword>
<accession>A0A1L9VZP9</accession>
<dbReference type="GO" id="GO:0006814">
    <property type="term" value="P:sodium ion transport"/>
    <property type="evidence" value="ECO:0007669"/>
    <property type="project" value="UniProtKB-KW"/>
</dbReference>
<dbReference type="VEuPathDB" id="FungiDB:ASPGLDRAFT_21500"/>
<organism evidence="8 9">
    <name type="scientific">Aspergillus glaucus CBS 516.65</name>
    <dbReference type="NCBI Taxonomy" id="1160497"/>
    <lineage>
        <taxon>Eukaryota</taxon>
        <taxon>Fungi</taxon>
        <taxon>Dikarya</taxon>
        <taxon>Ascomycota</taxon>
        <taxon>Pezizomycotina</taxon>
        <taxon>Eurotiomycetes</taxon>
        <taxon>Eurotiomycetidae</taxon>
        <taxon>Eurotiales</taxon>
        <taxon>Aspergillaceae</taxon>
        <taxon>Aspergillus</taxon>
        <taxon>Aspergillus subgen. Aspergillus</taxon>
    </lineage>
</organism>
<keyword evidence="7" id="KW-0472">Membrane</keyword>
<keyword evidence="3" id="KW-0915">Sodium</keyword>
<keyword evidence="5" id="KW-0739">Sodium transport</keyword>
<evidence type="ECO:0000256" key="7">
    <source>
        <dbReference type="SAM" id="Phobius"/>
    </source>
</evidence>
<dbReference type="PANTHER" id="PTHR43562:SF3">
    <property type="entry name" value="SODIUM ION_PROTON EXCHANGER (EUROFUNG)"/>
    <property type="match status" value="1"/>
</dbReference>